<name>A0ABN1VTL3_9ACTN</name>
<gene>
    <name evidence="1" type="ORF">GCM10009665_10460</name>
</gene>
<reference evidence="1 2" key="1">
    <citation type="journal article" date="2019" name="Int. J. Syst. Evol. Microbiol.">
        <title>The Global Catalogue of Microorganisms (GCM) 10K type strain sequencing project: providing services to taxonomists for standard genome sequencing and annotation.</title>
        <authorList>
            <consortium name="The Broad Institute Genomics Platform"/>
            <consortium name="The Broad Institute Genome Sequencing Center for Infectious Disease"/>
            <person name="Wu L."/>
            <person name="Ma J."/>
        </authorList>
    </citation>
    <scope>NUCLEOTIDE SEQUENCE [LARGE SCALE GENOMIC DNA]</scope>
    <source>
        <strain evidence="1 2">JCM 13004</strain>
    </source>
</reference>
<keyword evidence="2" id="KW-1185">Reference proteome</keyword>
<dbReference type="Proteomes" id="UP001500037">
    <property type="component" value="Unassembled WGS sequence"/>
</dbReference>
<accession>A0ABN1VTL3</accession>
<organism evidence="1 2">
    <name type="scientific">Kitasatospora nipponensis</name>
    <dbReference type="NCBI Taxonomy" id="258049"/>
    <lineage>
        <taxon>Bacteria</taxon>
        <taxon>Bacillati</taxon>
        <taxon>Actinomycetota</taxon>
        <taxon>Actinomycetes</taxon>
        <taxon>Kitasatosporales</taxon>
        <taxon>Streptomycetaceae</taxon>
        <taxon>Kitasatospora</taxon>
    </lineage>
</organism>
<protein>
    <submittedName>
        <fullName evidence="1">Uncharacterized protein</fullName>
    </submittedName>
</protein>
<evidence type="ECO:0000313" key="1">
    <source>
        <dbReference type="EMBL" id="GAA1222164.1"/>
    </source>
</evidence>
<comment type="caution">
    <text evidence="1">The sequence shown here is derived from an EMBL/GenBank/DDBJ whole genome shotgun (WGS) entry which is preliminary data.</text>
</comment>
<proteinExistence type="predicted"/>
<sequence>MAEVDIEAASVADGTTAWAHSGRGLEVGAFTATPDGGTAAHWATAAARIPDYADILLASWS</sequence>
<dbReference type="EMBL" id="BAAALF010000010">
    <property type="protein sequence ID" value="GAA1222164.1"/>
    <property type="molecule type" value="Genomic_DNA"/>
</dbReference>
<dbReference type="RefSeq" id="WP_344439717.1">
    <property type="nucleotide sequence ID" value="NZ_BAAALF010000010.1"/>
</dbReference>
<evidence type="ECO:0000313" key="2">
    <source>
        <dbReference type="Proteomes" id="UP001500037"/>
    </source>
</evidence>